<organism evidence="2 3">
    <name type="scientific">Hymenobacter mellowenesis</name>
    <dbReference type="NCBI Taxonomy" id="3063995"/>
    <lineage>
        <taxon>Bacteria</taxon>
        <taxon>Pseudomonadati</taxon>
        <taxon>Bacteroidota</taxon>
        <taxon>Cytophagia</taxon>
        <taxon>Cytophagales</taxon>
        <taxon>Hymenobacteraceae</taxon>
        <taxon>Hymenobacter</taxon>
    </lineage>
</organism>
<feature type="transmembrane region" description="Helical" evidence="1">
    <location>
        <begin position="113"/>
        <end position="130"/>
    </location>
</feature>
<proteinExistence type="predicted"/>
<reference evidence="2" key="1">
    <citation type="submission" date="2023-07" db="EMBL/GenBank/DDBJ databases">
        <authorList>
            <person name="Kim M.K."/>
        </authorList>
    </citation>
    <scope>NUCLEOTIDE SEQUENCE</scope>
    <source>
        <strain evidence="2">M29</strain>
    </source>
</reference>
<dbReference type="Proteomes" id="UP001167796">
    <property type="component" value="Unassembled WGS sequence"/>
</dbReference>
<keyword evidence="1" id="KW-1133">Transmembrane helix</keyword>
<sequence>MVIDLFFFVYPMSAQKEIILFIFLTAGMLALPYFYARYLMLKSVFVQQLNVMHARMAQEQPLECVELEPESILWQTALGEASIRARSRVVWHHLAHPVYRDAVIAYEALEARIHIGMLLTVLASGVLIALV</sequence>
<keyword evidence="1" id="KW-0812">Transmembrane</keyword>
<accession>A0ABT9AGV9</accession>
<feature type="transmembrane region" description="Helical" evidence="1">
    <location>
        <begin position="18"/>
        <end position="36"/>
    </location>
</feature>
<gene>
    <name evidence="2" type="ORF">Q5H92_19535</name>
</gene>
<protein>
    <submittedName>
        <fullName evidence="2">Uncharacterized protein</fullName>
    </submittedName>
</protein>
<dbReference type="RefSeq" id="WP_305013239.1">
    <property type="nucleotide sequence ID" value="NZ_JAUQSX010000011.1"/>
</dbReference>
<dbReference type="EMBL" id="JAUQSX010000011">
    <property type="protein sequence ID" value="MDO7848569.1"/>
    <property type="molecule type" value="Genomic_DNA"/>
</dbReference>
<keyword evidence="3" id="KW-1185">Reference proteome</keyword>
<evidence type="ECO:0000256" key="1">
    <source>
        <dbReference type="SAM" id="Phobius"/>
    </source>
</evidence>
<comment type="caution">
    <text evidence="2">The sequence shown here is derived from an EMBL/GenBank/DDBJ whole genome shotgun (WGS) entry which is preliminary data.</text>
</comment>
<name>A0ABT9AGV9_9BACT</name>
<keyword evidence="1" id="KW-0472">Membrane</keyword>
<evidence type="ECO:0000313" key="3">
    <source>
        <dbReference type="Proteomes" id="UP001167796"/>
    </source>
</evidence>
<evidence type="ECO:0000313" key="2">
    <source>
        <dbReference type="EMBL" id="MDO7848569.1"/>
    </source>
</evidence>